<dbReference type="InterPro" id="IPR000719">
    <property type="entry name" value="Prot_kinase_dom"/>
</dbReference>
<gene>
    <name evidence="2" type="ORF">M9Y10_027594</name>
</gene>
<evidence type="ECO:0000313" key="3">
    <source>
        <dbReference type="Proteomes" id="UP001470230"/>
    </source>
</evidence>
<proteinExistence type="predicted"/>
<dbReference type="PROSITE" id="PS00108">
    <property type="entry name" value="PROTEIN_KINASE_ST"/>
    <property type="match status" value="1"/>
</dbReference>
<protein>
    <recommendedName>
        <fullName evidence="1">Protein kinase domain-containing protein</fullName>
    </recommendedName>
</protein>
<sequence length="275" mass="31653">MKVAMKQIYALKQMILNKSNFKNLQHFIQEYEIISMLDHPNVVDAIGIFMSNKSIPPSILLEYCPNNLQKAIEDKAFSKEEVVEIIYQIAEVMKYIHSKKIIHRDLKPTNILIANDGTVKICDFGISKMMTIEEQTMTGGVGSQKFMAQEIINEDDYYDEKVDVYSFGVVVFFILGGGKLPMIKIFDIPKGKKAEIPSSFTEFSKMLINACWNFDSKDRPSFRVILDNMERSRYNLVQLNKAEIKNVESFEKQHKTKIPQCINNTIRASKSFSLH</sequence>
<dbReference type="SMART" id="SM00220">
    <property type="entry name" value="S_TKc"/>
    <property type="match status" value="1"/>
</dbReference>
<name>A0ABR2H3I0_9EUKA</name>
<dbReference type="InterPro" id="IPR011009">
    <property type="entry name" value="Kinase-like_dom_sf"/>
</dbReference>
<reference evidence="2 3" key="1">
    <citation type="submission" date="2024-04" db="EMBL/GenBank/DDBJ databases">
        <title>Tritrichomonas musculus Genome.</title>
        <authorList>
            <person name="Alves-Ferreira E."/>
            <person name="Grigg M."/>
            <person name="Lorenzi H."/>
            <person name="Galac M."/>
        </authorList>
    </citation>
    <scope>NUCLEOTIDE SEQUENCE [LARGE SCALE GENOMIC DNA]</scope>
    <source>
        <strain evidence="2 3">EAF2021</strain>
    </source>
</reference>
<keyword evidence="3" id="KW-1185">Reference proteome</keyword>
<dbReference type="Pfam" id="PF00069">
    <property type="entry name" value="Pkinase"/>
    <property type="match status" value="1"/>
</dbReference>
<organism evidence="2 3">
    <name type="scientific">Tritrichomonas musculus</name>
    <dbReference type="NCBI Taxonomy" id="1915356"/>
    <lineage>
        <taxon>Eukaryota</taxon>
        <taxon>Metamonada</taxon>
        <taxon>Parabasalia</taxon>
        <taxon>Tritrichomonadida</taxon>
        <taxon>Tritrichomonadidae</taxon>
        <taxon>Tritrichomonas</taxon>
    </lineage>
</organism>
<comment type="caution">
    <text evidence="2">The sequence shown here is derived from an EMBL/GenBank/DDBJ whole genome shotgun (WGS) entry which is preliminary data.</text>
</comment>
<dbReference type="InterPro" id="IPR008271">
    <property type="entry name" value="Ser/Thr_kinase_AS"/>
</dbReference>
<dbReference type="PANTHER" id="PTHR44329">
    <property type="entry name" value="SERINE/THREONINE-PROTEIN KINASE TNNI3K-RELATED"/>
    <property type="match status" value="1"/>
</dbReference>
<dbReference type="SUPFAM" id="SSF56112">
    <property type="entry name" value="Protein kinase-like (PK-like)"/>
    <property type="match status" value="1"/>
</dbReference>
<dbReference type="PIRSF" id="PIRSF000615">
    <property type="entry name" value="TyrPK_CSF1-R"/>
    <property type="match status" value="1"/>
</dbReference>
<dbReference type="EMBL" id="JAPFFF010000043">
    <property type="protein sequence ID" value="KAK8840772.1"/>
    <property type="molecule type" value="Genomic_DNA"/>
</dbReference>
<evidence type="ECO:0000259" key="1">
    <source>
        <dbReference type="PROSITE" id="PS50011"/>
    </source>
</evidence>
<dbReference type="InterPro" id="IPR051681">
    <property type="entry name" value="Ser/Thr_Kinases-Pseudokinases"/>
</dbReference>
<dbReference type="PROSITE" id="PS50011">
    <property type="entry name" value="PROTEIN_KINASE_DOM"/>
    <property type="match status" value="1"/>
</dbReference>
<dbReference type="Gene3D" id="1.10.510.10">
    <property type="entry name" value="Transferase(Phosphotransferase) domain 1"/>
    <property type="match status" value="1"/>
</dbReference>
<evidence type="ECO:0000313" key="2">
    <source>
        <dbReference type="EMBL" id="KAK8840772.1"/>
    </source>
</evidence>
<dbReference type="Proteomes" id="UP001470230">
    <property type="component" value="Unassembled WGS sequence"/>
</dbReference>
<feature type="domain" description="Protein kinase" evidence="1">
    <location>
        <begin position="1"/>
        <end position="237"/>
    </location>
</feature>
<accession>A0ABR2H3I0</accession>